<feature type="compositionally biased region" description="Low complexity" evidence="1">
    <location>
        <begin position="470"/>
        <end position="493"/>
    </location>
</feature>
<dbReference type="eggNOG" id="COG3144">
    <property type="taxonomic scope" value="Bacteria"/>
</dbReference>
<organism evidence="3 4">
    <name type="scientific">Chthonomonas calidirosea (strain DSM 23976 / ICMP 18418 / T49)</name>
    <dbReference type="NCBI Taxonomy" id="1303518"/>
    <lineage>
        <taxon>Bacteria</taxon>
        <taxon>Bacillati</taxon>
        <taxon>Armatimonadota</taxon>
        <taxon>Chthonomonadia</taxon>
        <taxon>Chthonomonadales</taxon>
        <taxon>Chthonomonadaceae</taxon>
        <taxon>Chthonomonas</taxon>
    </lineage>
</organism>
<proteinExistence type="predicted"/>
<evidence type="ECO:0000256" key="1">
    <source>
        <dbReference type="SAM" id="MobiDB-lite"/>
    </source>
</evidence>
<feature type="compositionally biased region" description="Polar residues" evidence="1">
    <location>
        <begin position="52"/>
        <end position="78"/>
    </location>
</feature>
<dbReference type="RefSeq" id="WP_016483423.1">
    <property type="nucleotide sequence ID" value="NC_021487.1"/>
</dbReference>
<dbReference type="Pfam" id="PF02120">
    <property type="entry name" value="Flg_hook"/>
    <property type="match status" value="1"/>
</dbReference>
<feature type="region of interest" description="Disordered" evidence="1">
    <location>
        <begin position="189"/>
        <end position="208"/>
    </location>
</feature>
<feature type="region of interest" description="Disordered" evidence="1">
    <location>
        <begin position="408"/>
        <end position="435"/>
    </location>
</feature>
<feature type="compositionally biased region" description="Polar residues" evidence="1">
    <location>
        <begin position="506"/>
        <end position="518"/>
    </location>
</feature>
<dbReference type="PATRIC" id="fig|1303518.3.peg.2163"/>
<dbReference type="CDD" id="cd17470">
    <property type="entry name" value="T3SS_Flik_C"/>
    <property type="match status" value="1"/>
</dbReference>
<dbReference type="EMBL" id="HF951689">
    <property type="protein sequence ID" value="CCW35900.1"/>
    <property type="molecule type" value="Genomic_DNA"/>
</dbReference>
<dbReference type="InterPro" id="IPR021136">
    <property type="entry name" value="Flagellar_hook_control-like_C"/>
</dbReference>
<reference evidence="4" key="1">
    <citation type="submission" date="2013-03" db="EMBL/GenBank/DDBJ databases">
        <title>Genome sequence of Chthonomonas calidirosea, the first sequenced genome from the Armatimonadetes phylum (formally candidate division OP10).</title>
        <authorList>
            <person name="Lee K.C.Y."/>
            <person name="Morgan X.C."/>
            <person name="Dunfield P.F."/>
            <person name="Tamas I."/>
            <person name="Houghton K.M."/>
            <person name="Vyssotski M."/>
            <person name="Ryan J.L.J."/>
            <person name="Lagutin K."/>
            <person name="McDonald I.R."/>
            <person name="Stott M.B."/>
        </authorList>
    </citation>
    <scope>NUCLEOTIDE SEQUENCE [LARGE SCALE GENOMIC DNA]</scope>
    <source>
        <strain evidence="4">DSM 23976 / ICMP 18418 / T49</strain>
    </source>
</reference>
<feature type="region of interest" description="Disordered" evidence="1">
    <location>
        <begin position="625"/>
        <end position="651"/>
    </location>
</feature>
<evidence type="ECO:0000313" key="4">
    <source>
        <dbReference type="Proteomes" id="UP000014227"/>
    </source>
</evidence>
<keyword evidence="3" id="KW-0282">Flagellum</keyword>
<sequence>MKGGDTIVVTILPSLPQQSAAAVPKAASPNGDSADVPSFADHLQEALPQGADTDQGTPKQGTEKTQLLTPAQADSSKPSVEAQAAEDATEPAQQGVTKRGPAKPGAATSAAPDQVTDQVLAVTAVVQALSPPAVLGGTSSDATNPNTEAEAVGTRPTSFSMIPNLPQTHGIGDQGLRMTSVASGQEIPSVLDKTPARPTSPAPALKEASVGGPAAVSSAIASAPLAAASEAKGYVPLSAVNGAESVAIPAPTSSSEAPVNVKVAAGSNVTSSIAGSQAQVIMATTAVFDGNAQNVAAKQIGVSAQLHQVAAEGNDTDSSPTASVLQSVPGAQPGVEIATQSTEQPKAAQAIYGIEASHPAQTLQEGLLRSTVLGKGSLPQQVVRFSGHPSIGLEGEGVGLEGKGVGFEMAKTSTPKNNSTEGLNAPAPHEIVGGAADPNLLSTEALTKPTSIVTAHENVADVQTTVPSVDASPNSQSTSASADSSNSTDGNAAQQPWPHASVTIPAPQQSQPNNVLGSAAFSSPNAVGLSQGILDRVQVAQQVVQHLEAARSMLGRGEITLRLSPPELGTLRIALSSGAQGVTAHLVAETSQVQRALMDEQHRLHAALEAQGLKVHSLEISAGSTGQQNPAPFGGSLQMQHQASGYSGGSYASAGRENVMSSIEPMEDVGTDEKLGLSTALFVGTSRLNFLA</sequence>
<keyword evidence="4" id="KW-1185">Reference proteome</keyword>
<evidence type="ECO:0000259" key="2">
    <source>
        <dbReference type="Pfam" id="PF02120"/>
    </source>
</evidence>
<feature type="region of interest" description="Disordered" evidence="1">
    <location>
        <begin position="464"/>
        <end position="518"/>
    </location>
</feature>
<feature type="domain" description="Flagellar hook-length control protein-like C-terminal" evidence="2">
    <location>
        <begin position="555"/>
        <end position="628"/>
    </location>
</feature>
<keyword evidence="3" id="KW-0969">Cilium</keyword>
<dbReference type="InParanoid" id="S0EWZ0"/>
<dbReference type="KEGG" id="ccz:CCALI_02093"/>
<dbReference type="Gene3D" id="3.30.750.140">
    <property type="match status" value="1"/>
</dbReference>
<dbReference type="InterPro" id="IPR038610">
    <property type="entry name" value="FliK-like_C_sf"/>
</dbReference>
<dbReference type="AlphaFoldDB" id="S0EWZ0"/>
<evidence type="ECO:0000313" key="3">
    <source>
        <dbReference type="EMBL" id="CCW35900.1"/>
    </source>
</evidence>
<gene>
    <name evidence="3" type="ORF">CCALI_02093</name>
</gene>
<feature type="compositionally biased region" description="Polar residues" evidence="1">
    <location>
        <begin position="137"/>
        <end position="147"/>
    </location>
</feature>
<name>S0EWZ0_CHTCT</name>
<feature type="region of interest" description="Disordered" evidence="1">
    <location>
        <begin position="14"/>
        <end position="113"/>
    </location>
</feature>
<dbReference type="Proteomes" id="UP000014227">
    <property type="component" value="Chromosome I"/>
</dbReference>
<feature type="region of interest" description="Disordered" evidence="1">
    <location>
        <begin position="133"/>
        <end position="160"/>
    </location>
</feature>
<dbReference type="HOGENOM" id="CLU_397775_0_0_0"/>
<protein>
    <submittedName>
        <fullName evidence="3">Flagellar hook-length control protein</fullName>
    </submittedName>
</protein>
<keyword evidence="3" id="KW-0966">Cell projection</keyword>
<accession>S0EWZ0</accession>
<feature type="compositionally biased region" description="Polar residues" evidence="1">
    <location>
        <begin position="411"/>
        <end position="422"/>
    </location>
</feature>
<dbReference type="OrthoDB" id="292554at2"/>
<dbReference type="STRING" id="454171.CP488_01997"/>